<dbReference type="GO" id="GO:0016491">
    <property type="term" value="F:oxidoreductase activity"/>
    <property type="evidence" value="ECO:0007669"/>
    <property type="project" value="UniProtKB-KW"/>
</dbReference>
<dbReference type="Gene3D" id="3.30.465.10">
    <property type="match status" value="1"/>
</dbReference>
<dbReference type="InterPro" id="IPR036318">
    <property type="entry name" value="FAD-bd_PCMH-like_sf"/>
</dbReference>
<dbReference type="PANTHER" id="PTHR42973">
    <property type="entry name" value="BINDING OXIDOREDUCTASE, PUTATIVE (AFU_ORTHOLOGUE AFUA_1G17690)-RELATED"/>
    <property type="match status" value="1"/>
</dbReference>
<dbReference type="SUPFAM" id="SSF56176">
    <property type="entry name" value="FAD-binding/transporter-associated domain-like"/>
    <property type="match status" value="1"/>
</dbReference>
<name>A0A9W8YN75_9PEZI</name>
<evidence type="ECO:0000256" key="1">
    <source>
        <dbReference type="ARBA" id="ARBA00005466"/>
    </source>
</evidence>
<keyword evidence="4" id="KW-0560">Oxidoreductase</keyword>
<accession>A0A9W8YN75</accession>
<reference evidence="6" key="1">
    <citation type="submission" date="2022-10" db="EMBL/GenBank/DDBJ databases">
        <title>Tapping the CABI collections for fungal endophytes: first genome assemblies for Collariella, Neodidymelliopsis, Ascochyta clinopodiicola, Didymella pomorum, Didymosphaeria variabile, Neocosmospora piperis and Neocucurbitaria cava.</title>
        <authorList>
            <person name="Hill R."/>
        </authorList>
    </citation>
    <scope>NUCLEOTIDE SEQUENCE</scope>
    <source>
        <strain evidence="6">IMI 355082</strain>
    </source>
</reference>
<dbReference type="InterPro" id="IPR016169">
    <property type="entry name" value="FAD-bd_PCMH_sub2"/>
</dbReference>
<feature type="domain" description="FAD-binding PCMH-type" evidence="5">
    <location>
        <begin position="39"/>
        <end position="209"/>
    </location>
</feature>
<evidence type="ECO:0000313" key="7">
    <source>
        <dbReference type="Proteomes" id="UP001140453"/>
    </source>
</evidence>
<proteinExistence type="inferred from homology"/>
<evidence type="ECO:0000259" key="5">
    <source>
        <dbReference type="PROSITE" id="PS51387"/>
    </source>
</evidence>
<organism evidence="6 7">
    <name type="scientific">Gnomoniopsis smithogilvyi</name>
    <dbReference type="NCBI Taxonomy" id="1191159"/>
    <lineage>
        <taxon>Eukaryota</taxon>
        <taxon>Fungi</taxon>
        <taxon>Dikarya</taxon>
        <taxon>Ascomycota</taxon>
        <taxon>Pezizomycotina</taxon>
        <taxon>Sordariomycetes</taxon>
        <taxon>Sordariomycetidae</taxon>
        <taxon>Diaporthales</taxon>
        <taxon>Gnomoniaceae</taxon>
        <taxon>Gnomoniopsis</taxon>
    </lineage>
</organism>
<dbReference type="GO" id="GO:0071949">
    <property type="term" value="F:FAD binding"/>
    <property type="evidence" value="ECO:0007669"/>
    <property type="project" value="InterPro"/>
</dbReference>
<sequence>MDIPPQAKVLVKAGLESRILLRDNPKYAACTASYFDNASKLQPACFLQPCTALEAARAIQVLANAGQRFAVRSGGCTVRPGSNNINDGVTIDLSLLNSVEYNDDETAHIGTGATWDQVYDELEKHDRVAAGGRVAGVGVGGYLLGGGFSFHTGRHGLGCDNVVSYQLALADGRLITVSAREHEDLFHALKGGGNNFGIVTRFTVKTFPNSKIWGGLSFKAVDVLPAAAEALVEFTTHASEDEDSTMLLLAANMPKHGGTGVVMLTYNAGGVEKPRAFDKCMSIPEIFSQYQTTRIQEFLPFDQLPWPRDMLNVWYTLTFKNDAGLIMRASEQLYKFGEELQTQTSDFTTHVAFQPIPRLYAEKAAATGGNVLGLEKIPYDAIMLQASVSVKTVEVADWVRPRFKAFVDDLRAFIASRDGLVPWTYLNYAHASQDVFQGYGEENVNAMREVAVRYDPQGIFQSLCIGGHKISASGT</sequence>
<comment type="caution">
    <text evidence="6">The sequence shown here is derived from an EMBL/GenBank/DDBJ whole genome shotgun (WGS) entry which is preliminary data.</text>
</comment>
<dbReference type="Pfam" id="PF01565">
    <property type="entry name" value="FAD_binding_4"/>
    <property type="match status" value="1"/>
</dbReference>
<evidence type="ECO:0000256" key="2">
    <source>
        <dbReference type="ARBA" id="ARBA00022630"/>
    </source>
</evidence>
<dbReference type="OrthoDB" id="2151789at2759"/>
<dbReference type="InterPro" id="IPR006094">
    <property type="entry name" value="Oxid_FAD_bind_N"/>
</dbReference>
<dbReference type="AlphaFoldDB" id="A0A9W8YN75"/>
<comment type="similarity">
    <text evidence="1">Belongs to the oxygen-dependent FAD-linked oxidoreductase family.</text>
</comment>
<dbReference type="InterPro" id="IPR016166">
    <property type="entry name" value="FAD-bd_PCMH"/>
</dbReference>
<dbReference type="EMBL" id="JAPEVB010000005">
    <property type="protein sequence ID" value="KAJ4387338.1"/>
    <property type="molecule type" value="Genomic_DNA"/>
</dbReference>
<keyword evidence="2" id="KW-0285">Flavoprotein</keyword>
<dbReference type="PANTHER" id="PTHR42973:SF53">
    <property type="entry name" value="FAD-BINDING PCMH-TYPE DOMAIN-CONTAINING PROTEIN-RELATED"/>
    <property type="match status" value="1"/>
</dbReference>
<dbReference type="InterPro" id="IPR050416">
    <property type="entry name" value="FAD-linked_Oxidoreductase"/>
</dbReference>
<protein>
    <recommendedName>
        <fullName evidence="5">FAD-binding PCMH-type domain-containing protein</fullName>
    </recommendedName>
</protein>
<keyword evidence="3" id="KW-0274">FAD</keyword>
<evidence type="ECO:0000313" key="6">
    <source>
        <dbReference type="EMBL" id="KAJ4387338.1"/>
    </source>
</evidence>
<evidence type="ECO:0000256" key="4">
    <source>
        <dbReference type="ARBA" id="ARBA00023002"/>
    </source>
</evidence>
<dbReference type="PROSITE" id="PS51387">
    <property type="entry name" value="FAD_PCMH"/>
    <property type="match status" value="1"/>
</dbReference>
<evidence type="ECO:0000256" key="3">
    <source>
        <dbReference type="ARBA" id="ARBA00022827"/>
    </source>
</evidence>
<gene>
    <name evidence="6" type="ORF">N0V93_007927</name>
</gene>
<dbReference type="Proteomes" id="UP001140453">
    <property type="component" value="Unassembled WGS sequence"/>
</dbReference>
<keyword evidence="7" id="KW-1185">Reference proteome</keyword>